<dbReference type="InterPro" id="IPR050574">
    <property type="entry name" value="HPF/YfiA_ribosome-assoc"/>
</dbReference>
<dbReference type="PANTHER" id="PTHR33231">
    <property type="entry name" value="30S RIBOSOMAL PROTEIN"/>
    <property type="match status" value="1"/>
</dbReference>
<name>A0ABS8BYW3_9ALTE</name>
<dbReference type="PANTHER" id="PTHR33231:SF1">
    <property type="entry name" value="30S RIBOSOMAL PROTEIN"/>
    <property type="match status" value="1"/>
</dbReference>
<keyword evidence="7" id="KW-1185">Reference proteome</keyword>
<dbReference type="InterPro" id="IPR003489">
    <property type="entry name" value="RHF/RaiA"/>
</dbReference>
<dbReference type="RefSeq" id="WP_226749357.1">
    <property type="nucleotide sequence ID" value="NZ_JAEINI020000001.1"/>
</dbReference>
<dbReference type="EMBL" id="JAEINI020000001">
    <property type="protein sequence ID" value="MCB5225257.1"/>
    <property type="molecule type" value="Genomic_DNA"/>
</dbReference>
<comment type="similarity">
    <text evidence="2">Belongs to the HPF/YfiA ribosome-associated protein family. Short HPF subfamily.</text>
</comment>
<dbReference type="InterPro" id="IPR036567">
    <property type="entry name" value="RHF-like"/>
</dbReference>
<dbReference type="NCBIfam" id="TIGR00741">
    <property type="entry name" value="yfiA"/>
    <property type="match status" value="1"/>
</dbReference>
<dbReference type="CDD" id="cd00552">
    <property type="entry name" value="RaiA"/>
    <property type="match status" value="1"/>
</dbReference>
<evidence type="ECO:0000256" key="5">
    <source>
        <dbReference type="ARBA" id="ARBA00041319"/>
    </source>
</evidence>
<evidence type="ECO:0000256" key="1">
    <source>
        <dbReference type="ARBA" id="ARBA00022845"/>
    </source>
</evidence>
<proteinExistence type="inferred from homology"/>
<comment type="subunit">
    <text evidence="3">Associates exclusively with 100S ribosomes, which are dimers of 70S ribosomes.</text>
</comment>
<dbReference type="SUPFAM" id="SSF69754">
    <property type="entry name" value="Ribosome binding protein Y (YfiA homologue)"/>
    <property type="match status" value="1"/>
</dbReference>
<reference evidence="6 7" key="1">
    <citation type="submission" date="2021-10" db="EMBL/GenBank/DDBJ databases">
        <title>Alishewanella koreense sp. nov. isolated from seawater of southwestern coast in South Korea and the proposal for the reclassification of Rheinheimera perlucida and Rheinheimera tuosuensis as Arsukibacterium perlucida and Arsukibacterium tuosuensis.</title>
        <authorList>
            <person name="Kim K.H."/>
            <person name="Ruan W."/>
            <person name="Kim K.R."/>
            <person name="Baek J.H."/>
            <person name="Jeon C.O."/>
        </authorList>
    </citation>
    <scope>NUCLEOTIDE SEQUENCE [LARGE SCALE GENOMIC DNA]</scope>
    <source>
        <strain evidence="6 7">16-MA</strain>
    </source>
</reference>
<dbReference type="Pfam" id="PF02482">
    <property type="entry name" value="Ribosomal_S30AE"/>
    <property type="match status" value="1"/>
</dbReference>
<accession>A0ABS8BYW3</accession>
<evidence type="ECO:0000256" key="3">
    <source>
        <dbReference type="ARBA" id="ARBA00038695"/>
    </source>
</evidence>
<gene>
    <name evidence="6" type="primary">hpf</name>
    <name evidence="6" type="ORF">JAO78_000305</name>
</gene>
<evidence type="ECO:0000313" key="7">
    <source>
        <dbReference type="Proteomes" id="UP000633814"/>
    </source>
</evidence>
<evidence type="ECO:0000256" key="4">
    <source>
        <dbReference type="ARBA" id="ARBA00041148"/>
    </source>
</evidence>
<evidence type="ECO:0000313" key="6">
    <source>
        <dbReference type="EMBL" id="MCB5225257.1"/>
    </source>
</evidence>
<dbReference type="Proteomes" id="UP000633814">
    <property type="component" value="Unassembled WGS sequence"/>
</dbReference>
<sequence length="95" mass="11060">MQINLTGRHVEITEALKDYVENKFAKLERHFENINNVHVILNVEKLQQIAEAKIHLTGGEVFAVSENENMYAAIDQLIDKLDRQVIKHKEKLSRH</sequence>
<dbReference type="NCBIfam" id="NF007780">
    <property type="entry name" value="PRK10470.1"/>
    <property type="match status" value="1"/>
</dbReference>
<comment type="caution">
    <text evidence="6">The sequence shown here is derived from an EMBL/GenBank/DDBJ whole genome shotgun (WGS) entry which is preliminary data.</text>
</comment>
<protein>
    <recommendedName>
        <fullName evidence="4">Ribosome hibernation promoting factor</fullName>
    </recommendedName>
    <alternativeName>
        <fullName evidence="5">Hibernation factor HPF</fullName>
    </alternativeName>
</protein>
<keyword evidence="1" id="KW-0810">Translation regulation</keyword>
<evidence type="ECO:0000256" key="2">
    <source>
        <dbReference type="ARBA" id="ARBA00038434"/>
    </source>
</evidence>
<dbReference type="Gene3D" id="3.30.160.100">
    <property type="entry name" value="Ribosome hibernation promotion factor-like"/>
    <property type="match status" value="1"/>
</dbReference>
<organism evidence="6 7">
    <name type="scientific">Alishewanella maricola</name>
    <dbReference type="NCBI Taxonomy" id="2795740"/>
    <lineage>
        <taxon>Bacteria</taxon>
        <taxon>Pseudomonadati</taxon>
        <taxon>Pseudomonadota</taxon>
        <taxon>Gammaproteobacteria</taxon>
        <taxon>Alteromonadales</taxon>
        <taxon>Alteromonadaceae</taxon>
        <taxon>Alishewanella</taxon>
    </lineage>
</organism>